<dbReference type="EMBL" id="CAJOBB010022950">
    <property type="protein sequence ID" value="CAF4389195.1"/>
    <property type="molecule type" value="Genomic_DNA"/>
</dbReference>
<feature type="non-terminal residue" evidence="2">
    <location>
        <position position="1"/>
    </location>
</feature>
<dbReference type="AlphaFoldDB" id="A0A820NIC4"/>
<sequence>NNMGKKQRGRAARNARRKLPPNFENEEVKRAPHVLVFKRGTTVGNNVKELIRDMRRVMEPFTAPNLKVSLFFIL</sequence>
<proteinExistence type="predicted"/>
<accession>A0A820NIC4</accession>
<protein>
    <recommendedName>
        <fullName evidence="4">Brix domain-containing protein</fullName>
    </recommendedName>
</protein>
<dbReference type="Proteomes" id="UP000663868">
    <property type="component" value="Unassembled WGS sequence"/>
</dbReference>
<gene>
    <name evidence="2" type="ORF">KXQ929_LOCUS50359</name>
</gene>
<evidence type="ECO:0000256" key="1">
    <source>
        <dbReference type="SAM" id="MobiDB-lite"/>
    </source>
</evidence>
<evidence type="ECO:0000313" key="3">
    <source>
        <dbReference type="Proteomes" id="UP000663868"/>
    </source>
</evidence>
<evidence type="ECO:0000313" key="2">
    <source>
        <dbReference type="EMBL" id="CAF4389195.1"/>
    </source>
</evidence>
<name>A0A820NIC4_9BILA</name>
<comment type="caution">
    <text evidence="2">The sequence shown here is derived from an EMBL/GenBank/DDBJ whole genome shotgun (WGS) entry which is preliminary data.</text>
</comment>
<evidence type="ECO:0008006" key="4">
    <source>
        <dbReference type="Google" id="ProtNLM"/>
    </source>
</evidence>
<reference evidence="2" key="1">
    <citation type="submission" date="2021-02" db="EMBL/GenBank/DDBJ databases">
        <authorList>
            <person name="Nowell W R."/>
        </authorList>
    </citation>
    <scope>NUCLEOTIDE SEQUENCE</scope>
</reference>
<feature type="compositionally biased region" description="Basic residues" evidence="1">
    <location>
        <begin position="1"/>
        <end position="19"/>
    </location>
</feature>
<feature type="region of interest" description="Disordered" evidence="1">
    <location>
        <begin position="1"/>
        <end position="25"/>
    </location>
</feature>
<organism evidence="2 3">
    <name type="scientific">Adineta steineri</name>
    <dbReference type="NCBI Taxonomy" id="433720"/>
    <lineage>
        <taxon>Eukaryota</taxon>
        <taxon>Metazoa</taxon>
        <taxon>Spiralia</taxon>
        <taxon>Gnathifera</taxon>
        <taxon>Rotifera</taxon>
        <taxon>Eurotatoria</taxon>
        <taxon>Bdelloidea</taxon>
        <taxon>Adinetida</taxon>
        <taxon>Adinetidae</taxon>
        <taxon>Adineta</taxon>
    </lineage>
</organism>